<reference evidence="1" key="1">
    <citation type="submission" date="2022-01" db="EMBL/GenBank/DDBJ databases">
        <authorList>
            <person name="Criscuolo A."/>
        </authorList>
    </citation>
    <scope>NUCLEOTIDE SEQUENCE</scope>
    <source>
        <strain evidence="1">CIP111893</strain>
    </source>
</reference>
<dbReference type="EMBL" id="CAKMMF010000005">
    <property type="protein sequence ID" value="CAH1199257.1"/>
    <property type="molecule type" value="Genomic_DNA"/>
</dbReference>
<gene>
    <name evidence="1" type="ORF">PAECIP111893_01280</name>
</gene>
<name>A0ABN8G6H4_9BACL</name>
<evidence type="ECO:0000313" key="2">
    <source>
        <dbReference type="Proteomes" id="UP000838686"/>
    </source>
</evidence>
<keyword evidence="2" id="KW-1185">Reference proteome</keyword>
<organism evidence="1 2">
    <name type="scientific">Paenibacillus plantiphilus</name>
    <dbReference type="NCBI Taxonomy" id="2905650"/>
    <lineage>
        <taxon>Bacteria</taxon>
        <taxon>Bacillati</taxon>
        <taxon>Bacillota</taxon>
        <taxon>Bacilli</taxon>
        <taxon>Bacillales</taxon>
        <taxon>Paenibacillaceae</taxon>
        <taxon>Paenibacillus</taxon>
    </lineage>
</organism>
<accession>A0ABN8G6H4</accession>
<dbReference type="Proteomes" id="UP000838686">
    <property type="component" value="Unassembled WGS sequence"/>
</dbReference>
<evidence type="ECO:0000313" key="1">
    <source>
        <dbReference type="EMBL" id="CAH1199257.1"/>
    </source>
</evidence>
<protein>
    <submittedName>
        <fullName evidence="1">Uncharacterized protein</fullName>
    </submittedName>
</protein>
<comment type="caution">
    <text evidence="1">The sequence shown here is derived from an EMBL/GenBank/DDBJ whole genome shotgun (WGS) entry which is preliminary data.</text>
</comment>
<sequence>MLKIFISEVPSNLFTKAKLRKMGFKPASNYEAFVIFPPSRRRYKLYSIERAQPIDRSVGFSVLKIDNSIEAKQKFEEIRKRFMGGQ</sequence>
<proteinExistence type="predicted"/>